<protein>
    <submittedName>
        <fullName evidence="1">Uncharacterized protein</fullName>
    </submittedName>
</protein>
<sequence>MQVYVSHDCHCAEALSRAVSIELGVDGVRVCAKEARRRNKREEGGIALRFAEVSRTWMMRKKVAYWLLEVASIEQDRQCW</sequence>
<dbReference type="Proteomes" id="UP000678499">
    <property type="component" value="Unassembled WGS sequence"/>
</dbReference>
<evidence type="ECO:0000313" key="2">
    <source>
        <dbReference type="Proteomes" id="UP000678499"/>
    </source>
</evidence>
<name>A0A7R9GEI3_9CRUS</name>
<organism evidence="1">
    <name type="scientific">Notodromas monacha</name>
    <dbReference type="NCBI Taxonomy" id="399045"/>
    <lineage>
        <taxon>Eukaryota</taxon>
        <taxon>Metazoa</taxon>
        <taxon>Ecdysozoa</taxon>
        <taxon>Arthropoda</taxon>
        <taxon>Crustacea</taxon>
        <taxon>Oligostraca</taxon>
        <taxon>Ostracoda</taxon>
        <taxon>Podocopa</taxon>
        <taxon>Podocopida</taxon>
        <taxon>Cypridocopina</taxon>
        <taxon>Cypridoidea</taxon>
        <taxon>Cyprididae</taxon>
        <taxon>Notodromas</taxon>
    </lineage>
</organism>
<dbReference type="AlphaFoldDB" id="A0A7R9GEI3"/>
<dbReference type="EMBL" id="CAJPEX010000997">
    <property type="protein sequence ID" value="CAG0917903.1"/>
    <property type="molecule type" value="Genomic_DNA"/>
</dbReference>
<dbReference type="EMBL" id="OA883034">
    <property type="protein sequence ID" value="CAD7277751.1"/>
    <property type="molecule type" value="Genomic_DNA"/>
</dbReference>
<accession>A0A7R9GEI3</accession>
<gene>
    <name evidence="1" type="ORF">NMOB1V02_LOCUS5475</name>
</gene>
<evidence type="ECO:0000313" key="1">
    <source>
        <dbReference type="EMBL" id="CAD7277751.1"/>
    </source>
</evidence>
<keyword evidence="2" id="KW-1185">Reference proteome</keyword>
<reference evidence="1" key="1">
    <citation type="submission" date="2020-11" db="EMBL/GenBank/DDBJ databases">
        <authorList>
            <person name="Tran Van P."/>
        </authorList>
    </citation>
    <scope>NUCLEOTIDE SEQUENCE</scope>
</reference>
<proteinExistence type="predicted"/>